<keyword evidence="3 6" id="KW-0863">Zinc-finger</keyword>
<evidence type="ECO:0000259" key="10">
    <source>
        <dbReference type="PROSITE" id="PS50188"/>
    </source>
</evidence>
<dbReference type="PROSITE" id="PS00518">
    <property type="entry name" value="ZF_RING_1"/>
    <property type="match status" value="1"/>
</dbReference>
<proteinExistence type="predicted"/>
<dbReference type="SUPFAM" id="SSF63491">
    <property type="entry name" value="BAG domain"/>
    <property type="match status" value="1"/>
</dbReference>
<dbReference type="Proteomes" id="UP000034805">
    <property type="component" value="Unassembled WGS sequence"/>
</dbReference>
<dbReference type="Gene3D" id="3.30.40.10">
    <property type="entry name" value="Zinc/RING finger domain, C3HC4 (zinc finger)"/>
    <property type="match status" value="1"/>
</dbReference>
<dbReference type="PROSITE" id="PS50188">
    <property type="entry name" value="B302_SPRY"/>
    <property type="match status" value="1"/>
</dbReference>
<dbReference type="CDD" id="cd19769">
    <property type="entry name" value="Bbox2_TRIM16-like"/>
    <property type="match status" value="1"/>
</dbReference>
<dbReference type="Gene3D" id="3.30.160.60">
    <property type="entry name" value="Classic Zinc Finger"/>
    <property type="match status" value="1"/>
</dbReference>
<dbReference type="PRINTS" id="PR01407">
    <property type="entry name" value="BUTYPHLNCDUF"/>
</dbReference>
<dbReference type="InterPro" id="IPR013320">
    <property type="entry name" value="ConA-like_dom_sf"/>
</dbReference>
<keyword evidence="11" id="KW-0436">Ligase</keyword>
<evidence type="ECO:0000259" key="9">
    <source>
        <dbReference type="PROSITE" id="PS50119"/>
    </source>
</evidence>
<evidence type="ECO:0000259" key="8">
    <source>
        <dbReference type="PROSITE" id="PS50089"/>
    </source>
</evidence>
<dbReference type="InterPro" id="IPR001841">
    <property type="entry name" value="Znf_RING"/>
</dbReference>
<feature type="domain" description="B box-type" evidence="9">
    <location>
        <begin position="153"/>
        <end position="193"/>
    </location>
</feature>
<keyword evidence="7" id="KW-0175">Coiled coil</keyword>
<dbReference type="Pfam" id="PF15227">
    <property type="entry name" value="zf-C3HC4_4"/>
    <property type="match status" value="1"/>
</dbReference>
<evidence type="ECO:0000256" key="1">
    <source>
        <dbReference type="ARBA" id="ARBA00022588"/>
    </source>
</evidence>
<sequence length="516" mass="58540">MGQQTVTNVHQEGSGMRKNYEEQSSCLFTIIDLLKMAESGDLHEDQFRCSICLDLLKDPVTVNCGHSYCMTCIKGCWDQEDHVVVEKLKKAELPPAPVDHCYAGPGDVICDVCTGRKNKAIKSCLVCLANYCETHLKIHKGHRHKMVNSIGKLQEKICSRHKKLLEFYCCTDQQCICYLCRIVDHRGHDTVSVGAARTEKQTGLQQRIQQREKEVQELREAVDSLTRSAQAAVADTESIFTEMIRSIEKRRSELKDMIRSQEKAALSQAQGLLEQLEQEIVELRMRNSELEQLSHTEDHISLLQICKTFCVTASPGELSKVSVSSCCSFGDVSKSVSELKDELERIFGRALAKISEKDACQLTMDPNTVHKHLCLSERNTLVTWVGEVQPYPDHKDRFDSYLQVLCREGLSGRCYWEAEWSGTWVHIAMSYKGISRKHNDAKSCLGRNDKSWSLYCSPSCYFFRHNNKETSVPVPSSSRIGVYLDHRAGTLSFYSVSDTMALLHRVQTTFTEPLYP</sequence>
<dbReference type="PANTHER" id="PTHR25465">
    <property type="entry name" value="B-BOX DOMAIN CONTAINING"/>
    <property type="match status" value="1"/>
</dbReference>
<keyword evidence="4" id="KW-0862">Zinc</keyword>
<dbReference type="Pfam" id="PF25600">
    <property type="entry name" value="TRIM_CC"/>
    <property type="match status" value="1"/>
</dbReference>
<name>A0A0P7XZE9_SCLFO</name>
<dbReference type="PROSITE" id="PS50119">
    <property type="entry name" value="ZF_BBOX"/>
    <property type="match status" value="1"/>
</dbReference>
<organism evidence="11 12">
    <name type="scientific">Scleropages formosus</name>
    <name type="common">Asian bonytongue</name>
    <name type="synonym">Osteoglossum formosum</name>
    <dbReference type="NCBI Taxonomy" id="113540"/>
    <lineage>
        <taxon>Eukaryota</taxon>
        <taxon>Metazoa</taxon>
        <taxon>Chordata</taxon>
        <taxon>Craniata</taxon>
        <taxon>Vertebrata</taxon>
        <taxon>Euteleostomi</taxon>
        <taxon>Actinopterygii</taxon>
        <taxon>Neopterygii</taxon>
        <taxon>Teleostei</taxon>
        <taxon>Osteoglossocephala</taxon>
        <taxon>Osteoglossomorpha</taxon>
        <taxon>Osteoglossiformes</taxon>
        <taxon>Osteoglossidae</taxon>
        <taxon>Scleropages</taxon>
    </lineage>
</organism>
<comment type="caution">
    <text evidence="11">The sequence shown here is derived from an EMBL/GenBank/DDBJ whole genome shotgun (WGS) entry which is preliminary data.</text>
</comment>
<dbReference type="Pfam" id="PF00643">
    <property type="entry name" value="zf-B_box"/>
    <property type="match status" value="1"/>
</dbReference>
<dbReference type="GO" id="GO:0016874">
    <property type="term" value="F:ligase activity"/>
    <property type="evidence" value="ECO:0007669"/>
    <property type="project" value="UniProtKB-KW"/>
</dbReference>
<dbReference type="SUPFAM" id="SSF57850">
    <property type="entry name" value="RING/U-box"/>
    <property type="match status" value="1"/>
</dbReference>
<dbReference type="SMART" id="SM00449">
    <property type="entry name" value="SPRY"/>
    <property type="match status" value="1"/>
</dbReference>
<dbReference type="InterPro" id="IPR043136">
    <property type="entry name" value="B30.2/SPRY_sf"/>
</dbReference>
<accession>A0A0P7XZE9</accession>
<dbReference type="InterPro" id="IPR000315">
    <property type="entry name" value="Znf_B-box"/>
</dbReference>
<dbReference type="GO" id="GO:0045087">
    <property type="term" value="P:innate immune response"/>
    <property type="evidence" value="ECO:0007669"/>
    <property type="project" value="UniProtKB-KW"/>
</dbReference>
<dbReference type="InterPro" id="IPR006574">
    <property type="entry name" value="PRY"/>
</dbReference>
<dbReference type="AlphaFoldDB" id="A0A0P7XZE9"/>
<dbReference type="SMART" id="SM00336">
    <property type="entry name" value="BBOX"/>
    <property type="match status" value="1"/>
</dbReference>
<evidence type="ECO:0000256" key="7">
    <source>
        <dbReference type="SAM" id="Coils"/>
    </source>
</evidence>
<dbReference type="Gene3D" id="2.60.120.920">
    <property type="match status" value="1"/>
</dbReference>
<dbReference type="PANTHER" id="PTHR25465:SF5">
    <property type="entry name" value="E3 UBIQUITIN_ISG15 LIGASE TRIM25-RELATED"/>
    <property type="match status" value="1"/>
</dbReference>
<feature type="coiled-coil region" evidence="7">
    <location>
        <begin position="201"/>
        <end position="293"/>
    </location>
</feature>
<dbReference type="SMART" id="SM00589">
    <property type="entry name" value="PRY"/>
    <property type="match status" value="1"/>
</dbReference>
<dbReference type="Pfam" id="PF00622">
    <property type="entry name" value="SPRY"/>
    <property type="match status" value="1"/>
</dbReference>
<keyword evidence="5" id="KW-0391">Immunity</keyword>
<evidence type="ECO:0000313" key="12">
    <source>
        <dbReference type="Proteomes" id="UP000034805"/>
    </source>
</evidence>
<dbReference type="EMBL" id="JARO02013673">
    <property type="protein sequence ID" value="KPP58581.1"/>
    <property type="molecule type" value="Genomic_DNA"/>
</dbReference>
<dbReference type="InterPro" id="IPR058030">
    <property type="entry name" value="TRIM8/14/16/25/29/45/65_CC"/>
</dbReference>
<dbReference type="InterPro" id="IPR017907">
    <property type="entry name" value="Znf_RING_CS"/>
</dbReference>
<evidence type="ECO:0000256" key="3">
    <source>
        <dbReference type="ARBA" id="ARBA00022771"/>
    </source>
</evidence>
<dbReference type="InterPro" id="IPR051051">
    <property type="entry name" value="E3_ubiq-ligase_TRIM/RNF"/>
</dbReference>
<evidence type="ECO:0000313" key="11">
    <source>
        <dbReference type="EMBL" id="KPP58581.1"/>
    </source>
</evidence>
<dbReference type="InterPro" id="IPR003877">
    <property type="entry name" value="SPRY_dom"/>
</dbReference>
<keyword evidence="2" id="KW-0479">Metal-binding</keyword>
<dbReference type="InterPro" id="IPR013083">
    <property type="entry name" value="Znf_RING/FYVE/PHD"/>
</dbReference>
<protein>
    <submittedName>
        <fullName evidence="11">E3 ubiquitin/ISG15 ligase TRIM25-like</fullName>
    </submittedName>
</protein>
<dbReference type="PROSITE" id="PS50089">
    <property type="entry name" value="ZF_RING_2"/>
    <property type="match status" value="1"/>
</dbReference>
<dbReference type="SMART" id="SM00184">
    <property type="entry name" value="RING"/>
    <property type="match status" value="1"/>
</dbReference>
<dbReference type="GO" id="GO:0008270">
    <property type="term" value="F:zinc ion binding"/>
    <property type="evidence" value="ECO:0007669"/>
    <property type="project" value="UniProtKB-KW"/>
</dbReference>
<keyword evidence="1" id="KW-0399">Innate immunity</keyword>
<reference evidence="11 12" key="1">
    <citation type="submission" date="2015-08" db="EMBL/GenBank/DDBJ databases">
        <title>The genome of the Asian arowana (Scleropages formosus).</title>
        <authorList>
            <person name="Tan M.H."/>
            <person name="Gan H.M."/>
            <person name="Croft L.J."/>
            <person name="Austin C.M."/>
        </authorList>
    </citation>
    <scope>NUCLEOTIDE SEQUENCE [LARGE SCALE GENOMIC DNA]</scope>
    <source>
        <strain evidence="11">Aro1</strain>
    </source>
</reference>
<gene>
    <name evidence="11" type="ORF">Z043_123579</name>
</gene>
<dbReference type="SUPFAM" id="SSF57845">
    <property type="entry name" value="B-box zinc-binding domain"/>
    <property type="match status" value="1"/>
</dbReference>
<dbReference type="InterPro" id="IPR003879">
    <property type="entry name" value="Butyrophylin_SPRY"/>
</dbReference>
<evidence type="ECO:0000256" key="4">
    <source>
        <dbReference type="ARBA" id="ARBA00022833"/>
    </source>
</evidence>
<feature type="domain" description="RING-type" evidence="8">
    <location>
        <begin position="49"/>
        <end position="73"/>
    </location>
</feature>
<dbReference type="Pfam" id="PF13765">
    <property type="entry name" value="PRY"/>
    <property type="match status" value="1"/>
</dbReference>
<dbReference type="GO" id="GO:0005737">
    <property type="term" value="C:cytoplasm"/>
    <property type="evidence" value="ECO:0007669"/>
    <property type="project" value="UniProtKB-ARBA"/>
</dbReference>
<dbReference type="InterPro" id="IPR001870">
    <property type="entry name" value="B30.2/SPRY"/>
</dbReference>
<feature type="domain" description="B30.2/SPRY" evidence="10">
    <location>
        <begin position="342"/>
        <end position="516"/>
    </location>
</feature>
<dbReference type="SUPFAM" id="SSF49899">
    <property type="entry name" value="Concanavalin A-like lectins/glucanases"/>
    <property type="match status" value="1"/>
</dbReference>
<dbReference type="CDD" id="cd16040">
    <property type="entry name" value="SPRY_PRY_SNTX"/>
    <property type="match status" value="1"/>
</dbReference>
<evidence type="ECO:0000256" key="2">
    <source>
        <dbReference type="ARBA" id="ARBA00022723"/>
    </source>
</evidence>
<evidence type="ECO:0000256" key="6">
    <source>
        <dbReference type="PROSITE-ProRule" id="PRU00024"/>
    </source>
</evidence>
<feature type="non-terminal residue" evidence="11">
    <location>
        <position position="516"/>
    </location>
</feature>
<evidence type="ECO:0000256" key="5">
    <source>
        <dbReference type="ARBA" id="ARBA00022859"/>
    </source>
</evidence>